<keyword evidence="6" id="KW-0119">Carbohydrate metabolism</keyword>
<name>A0A1G9S3W3_9FIRM</name>
<dbReference type="Proteomes" id="UP000214880">
    <property type="component" value="Unassembled WGS sequence"/>
</dbReference>
<evidence type="ECO:0000256" key="1">
    <source>
        <dbReference type="ARBA" id="ARBA00005715"/>
    </source>
</evidence>
<gene>
    <name evidence="9" type="ORF">SAMN04488502_103195</name>
</gene>
<dbReference type="AlphaFoldDB" id="A0A1G9S3W3"/>
<evidence type="ECO:0000256" key="4">
    <source>
        <dbReference type="ARBA" id="ARBA00022777"/>
    </source>
</evidence>
<evidence type="ECO:0000256" key="5">
    <source>
        <dbReference type="ARBA" id="ARBA00022840"/>
    </source>
</evidence>
<dbReference type="SUPFAM" id="SSF142764">
    <property type="entry name" value="YgbK-like"/>
    <property type="match status" value="1"/>
</dbReference>
<dbReference type="OrthoDB" id="9778478at2"/>
<feature type="domain" description="Four-carbon acid sugar kinase N-terminal" evidence="7">
    <location>
        <begin position="5"/>
        <end position="230"/>
    </location>
</feature>
<comment type="similarity">
    <text evidence="1">Belongs to the four-carbon acid sugar kinase family.</text>
</comment>
<evidence type="ECO:0000256" key="6">
    <source>
        <dbReference type="ARBA" id="ARBA00023277"/>
    </source>
</evidence>
<evidence type="ECO:0000256" key="2">
    <source>
        <dbReference type="ARBA" id="ARBA00022679"/>
    </source>
</evidence>
<dbReference type="Gene3D" id="3.40.980.20">
    <property type="entry name" value="Four-carbon acid sugar kinase, nucleotide binding domain"/>
    <property type="match status" value="1"/>
</dbReference>
<dbReference type="GO" id="GO:0005524">
    <property type="term" value="F:ATP binding"/>
    <property type="evidence" value="ECO:0007669"/>
    <property type="project" value="UniProtKB-KW"/>
</dbReference>
<keyword evidence="2" id="KW-0808">Transferase</keyword>
<dbReference type="Pfam" id="PF17042">
    <property type="entry name" value="NBD_C"/>
    <property type="match status" value="1"/>
</dbReference>
<organism evidence="9 10">
    <name type="scientific">Dendrosporobacter quercicolus</name>
    <dbReference type="NCBI Taxonomy" id="146817"/>
    <lineage>
        <taxon>Bacteria</taxon>
        <taxon>Bacillati</taxon>
        <taxon>Bacillota</taxon>
        <taxon>Negativicutes</taxon>
        <taxon>Selenomonadales</taxon>
        <taxon>Sporomusaceae</taxon>
        <taxon>Dendrosporobacter</taxon>
    </lineage>
</organism>
<dbReference type="STRING" id="146817.SAMN04488502_103195"/>
<dbReference type="Gene3D" id="3.40.50.10840">
    <property type="entry name" value="Putative sugar-binding, N-terminal domain"/>
    <property type="match status" value="1"/>
</dbReference>
<dbReference type="InterPro" id="IPR042213">
    <property type="entry name" value="NBD_C_sf"/>
</dbReference>
<sequence>MPKVLIIGDDMTGVNASAVLLARQGLTCATFFDLDTYDAGENQHLDTVVISTDSRSIDADTAYRRVDRAMKAVYDDGVKLVNKRMDSTLRGNIGAELKGILDNLPAGTLALVVPVFPASGRVCIGGYLMVHQVPLEKTIVAKDPKNPITTSKVVPLIAGQMQEQVGFIELSTVLQGEQAIAKSIIEQHSAGCRVIVVDATTDDNVKDIAKAAKATKLRLVAVDPGPFTGAMAMELIEAPPTGKGQKVLLTVGSVSDATRRQMEDIRLKYSHHIVNVDVLKLIDAGQRDQEISRVVQTLAATADQYEVLGVTTTCWECDVLDLSKLARERNTTEDAVSQQIAQGLAAITRKMIQELGPVIGGLFTSGGDVTVAVCAELKAVSIEIKDEVLPLAVYGRIHQGVFHNRPIITKGGLIGDDTAISKCVDYLLIKLSNESYAKKL</sequence>
<keyword evidence="3" id="KW-0547">Nucleotide-binding</keyword>
<dbReference type="InterPro" id="IPR010737">
    <property type="entry name" value="4-carb_acid_sugar_kinase_N"/>
</dbReference>
<evidence type="ECO:0000256" key="3">
    <source>
        <dbReference type="ARBA" id="ARBA00022741"/>
    </source>
</evidence>
<evidence type="ECO:0000313" key="9">
    <source>
        <dbReference type="EMBL" id="SDM29987.1"/>
    </source>
</evidence>
<protein>
    <submittedName>
        <fullName evidence="9">Uncharacterized conserved protein YgbK, DUF1537 family</fullName>
    </submittedName>
</protein>
<dbReference type="GO" id="GO:0016301">
    <property type="term" value="F:kinase activity"/>
    <property type="evidence" value="ECO:0007669"/>
    <property type="project" value="UniProtKB-KW"/>
</dbReference>
<feature type="domain" description="Four-carbon acid sugar kinase nucleotide binding" evidence="8">
    <location>
        <begin position="248"/>
        <end position="420"/>
    </location>
</feature>
<evidence type="ECO:0000313" key="10">
    <source>
        <dbReference type="Proteomes" id="UP000214880"/>
    </source>
</evidence>
<dbReference type="RefSeq" id="WP_092071742.1">
    <property type="nucleotide sequence ID" value="NZ_FNHB01000003.1"/>
</dbReference>
<proteinExistence type="inferred from homology"/>
<dbReference type="InterPro" id="IPR031475">
    <property type="entry name" value="NBD_C"/>
</dbReference>
<dbReference type="InterPro" id="IPR037051">
    <property type="entry name" value="4-carb_acid_sugar_kinase_N_sf"/>
</dbReference>
<keyword evidence="4" id="KW-0418">Kinase</keyword>
<dbReference type="Pfam" id="PF07005">
    <property type="entry name" value="SBD_N"/>
    <property type="match status" value="1"/>
</dbReference>
<evidence type="ECO:0000259" key="8">
    <source>
        <dbReference type="Pfam" id="PF17042"/>
    </source>
</evidence>
<reference evidence="9 10" key="1">
    <citation type="submission" date="2016-10" db="EMBL/GenBank/DDBJ databases">
        <authorList>
            <person name="de Groot N.N."/>
        </authorList>
    </citation>
    <scope>NUCLEOTIDE SEQUENCE [LARGE SCALE GENOMIC DNA]</scope>
    <source>
        <strain evidence="9 10">DSM 1736</strain>
    </source>
</reference>
<accession>A0A1G9S3W3</accession>
<dbReference type="EMBL" id="FNHB01000003">
    <property type="protein sequence ID" value="SDM29987.1"/>
    <property type="molecule type" value="Genomic_DNA"/>
</dbReference>
<evidence type="ECO:0000259" key="7">
    <source>
        <dbReference type="Pfam" id="PF07005"/>
    </source>
</evidence>
<keyword evidence="10" id="KW-1185">Reference proteome</keyword>
<keyword evidence="5" id="KW-0067">ATP-binding</keyword>